<evidence type="ECO:0000256" key="1">
    <source>
        <dbReference type="ARBA" id="ARBA00005964"/>
    </source>
</evidence>
<dbReference type="InterPro" id="IPR051093">
    <property type="entry name" value="Neuroligin/BSAL"/>
</dbReference>
<feature type="region of interest" description="Disordered" evidence="3">
    <location>
        <begin position="111"/>
        <end position="132"/>
    </location>
</feature>
<organism evidence="7 8">
    <name type="scientific">Amblyomma americanum</name>
    <name type="common">Lone star tick</name>
    <dbReference type="NCBI Taxonomy" id="6943"/>
    <lineage>
        <taxon>Eukaryota</taxon>
        <taxon>Metazoa</taxon>
        <taxon>Ecdysozoa</taxon>
        <taxon>Arthropoda</taxon>
        <taxon>Chelicerata</taxon>
        <taxon>Arachnida</taxon>
        <taxon>Acari</taxon>
        <taxon>Parasitiformes</taxon>
        <taxon>Ixodida</taxon>
        <taxon>Ixodoidea</taxon>
        <taxon>Ixodidae</taxon>
        <taxon>Amblyomminae</taxon>
        <taxon>Amblyomma</taxon>
    </lineage>
</organism>
<dbReference type="PANTHER" id="PTHR43903">
    <property type="entry name" value="NEUROLIGIN"/>
    <property type="match status" value="1"/>
</dbReference>
<dbReference type="AlphaFoldDB" id="A0AAQ4D1R0"/>
<feature type="chain" id="PRO_5043022358" description="Carboxylesterase type B domain-containing protein" evidence="5">
    <location>
        <begin position="17"/>
        <end position="534"/>
    </location>
</feature>
<comment type="similarity">
    <text evidence="1">Belongs to the type-B carboxylesterase/lipase family.</text>
</comment>
<evidence type="ECO:0000256" key="3">
    <source>
        <dbReference type="SAM" id="MobiDB-lite"/>
    </source>
</evidence>
<reference evidence="7 8" key="1">
    <citation type="journal article" date="2023" name="Arcadia Sci">
        <title>De novo assembly of a long-read Amblyomma americanum tick genome.</title>
        <authorList>
            <person name="Chou S."/>
            <person name="Poskanzer K.E."/>
            <person name="Rollins M."/>
            <person name="Thuy-Boun P.S."/>
        </authorList>
    </citation>
    <scope>NUCLEOTIDE SEQUENCE [LARGE SCALE GENOMIC DNA]</scope>
    <source>
        <strain evidence="7">F_SG_1</strain>
        <tissue evidence="7">Salivary glands</tissue>
    </source>
</reference>
<evidence type="ECO:0000313" key="8">
    <source>
        <dbReference type="Proteomes" id="UP001321473"/>
    </source>
</evidence>
<dbReference type="Proteomes" id="UP001321473">
    <property type="component" value="Unassembled WGS sequence"/>
</dbReference>
<feature type="compositionally biased region" description="Low complexity" evidence="3">
    <location>
        <begin position="115"/>
        <end position="129"/>
    </location>
</feature>
<feature type="transmembrane region" description="Helical" evidence="4">
    <location>
        <begin position="85"/>
        <end position="107"/>
    </location>
</feature>
<evidence type="ECO:0000259" key="6">
    <source>
        <dbReference type="Pfam" id="PF00135"/>
    </source>
</evidence>
<keyword evidence="4" id="KW-1133">Transmembrane helix</keyword>
<accession>A0AAQ4D1R0</accession>
<comment type="caution">
    <text evidence="7">The sequence shown here is derived from an EMBL/GenBank/DDBJ whole genome shotgun (WGS) entry which is preliminary data.</text>
</comment>
<evidence type="ECO:0000256" key="5">
    <source>
        <dbReference type="SAM" id="SignalP"/>
    </source>
</evidence>
<name>A0AAQ4D1R0_AMBAM</name>
<sequence length="534" mass="57196">MVLFNLLLNVPGFAIASQLKFDTGPADDEDHKKTGFAALSSSSAGPRRPERRVPTPRGGTPEREGPVASQEQAAPTYRGPTGTHLVTVGVSMMLVVVITVLAMIFMWPRPKTPESKSSSGSVIPEGSSSAPTTFACAPPQQLSVWISGAEIVGTKGRSAKRGSGKKTVRHFFGIPYGTSTSGSRRFNYSEPFDMPSEEALKTVVVVVSSDWFQKGHASDHEGAWEEIASLDVVVVAINFRLGVFGFLRAAPSENVPANVGFRDIIAALTWIQANIAAFYGDRNAMVALGLGSGGVLLSLDLLSPEFGMRGFFKRLILHGMAAGSLLPRTSVDNMRALASNLNECSGFTLNLTALLVCLRNTNALGLLLASLHMKPLRFVPSLDENVTYGPPSQAAVTPWSAFPMRPMKGVSVLCGYSKEDGRKFLKGVVTESEGVASEADPKTVVGHLTHFFAMRREPEIYEELPENAKGVLSRPGLDGFGDFLSDAIYYCPLVDMAIATTANKGEVFVYANAGNESFAPTMNYSEIIAFAKTG</sequence>
<dbReference type="EMBL" id="JARKHS020036272">
    <property type="protein sequence ID" value="KAK8756400.1"/>
    <property type="molecule type" value="Genomic_DNA"/>
</dbReference>
<dbReference type="SUPFAM" id="SSF53474">
    <property type="entry name" value="alpha/beta-Hydrolases"/>
    <property type="match status" value="1"/>
</dbReference>
<keyword evidence="8" id="KW-1185">Reference proteome</keyword>
<dbReference type="InterPro" id="IPR029058">
    <property type="entry name" value="AB_hydrolase_fold"/>
</dbReference>
<dbReference type="Gene3D" id="3.40.50.1820">
    <property type="entry name" value="alpha/beta hydrolase"/>
    <property type="match status" value="1"/>
</dbReference>
<evidence type="ECO:0000256" key="2">
    <source>
        <dbReference type="ARBA" id="ARBA00023180"/>
    </source>
</evidence>
<proteinExistence type="inferred from homology"/>
<evidence type="ECO:0000256" key="4">
    <source>
        <dbReference type="SAM" id="Phobius"/>
    </source>
</evidence>
<keyword evidence="4" id="KW-0812">Transmembrane</keyword>
<keyword evidence="5" id="KW-0732">Signal</keyword>
<gene>
    <name evidence="7" type="ORF">V5799_000899</name>
</gene>
<feature type="domain" description="Carboxylesterase type B" evidence="6">
    <location>
        <begin position="195"/>
        <end position="512"/>
    </location>
</feature>
<feature type="region of interest" description="Disordered" evidence="3">
    <location>
        <begin position="25"/>
        <end position="80"/>
    </location>
</feature>
<dbReference type="Pfam" id="PF00135">
    <property type="entry name" value="COesterase"/>
    <property type="match status" value="1"/>
</dbReference>
<dbReference type="InterPro" id="IPR002018">
    <property type="entry name" value="CarbesteraseB"/>
</dbReference>
<keyword evidence="2" id="KW-0325">Glycoprotein</keyword>
<evidence type="ECO:0000313" key="7">
    <source>
        <dbReference type="EMBL" id="KAK8756400.1"/>
    </source>
</evidence>
<keyword evidence="4" id="KW-0472">Membrane</keyword>
<protein>
    <recommendedName>
        <fullName evidence="6">Carboxylesterase type B domain-containing protein</fullName>
    </recommendedName>
</protein>
<feature type="signal peptide" evidence="5">
    <location>
        <begin position="1"/>
        <end position="16"/>
    </location>
</feature>